<sequence>MYEFMDGYARYSYERLQLQQPHLKTDGIYKKGYEYYIKCKNLNVEPLNEPESSIVEVFNKQIKILGCKITLVTNLPDGAINLDNRTMEEVLQLSGNPFNVIDFNKQLSLLLPKTFPRLWLSFNHGPQGWDVEVEKDLNQSELEVLKDKVSLLCGYKAEINCYLASNIEEKFKRKHQDPLSLTVSKHSTFNYSKALMEKWEEDEQLWSDNKRDLYLSGQANGWEFDKPQDSSCLINGKFGEAHNIRNYLTLFNEIQIVVPIESSYEKLLHSLDITEDELVKLTS</sequence>
<reference evidence="1" key="1">
    <citation type="journal article" date="2014" name="Int. J. Syst. Evol. Microbiol.">
        <title>Complete genome sequence of Corynebacterium casei LMG S-19264T (=DSM 44701T), isolated from a smear-ripened cheese.</title>
        <authorList>
            <consortium name="US DOE Joint Genome Institute (JGI-PGF)"/>
            <person name="Walter F."/>
            <person name="Albersmeier A."/>
            <person name="Kalinowski J."/>
            <person name="Ruckert C."/>
        </authorList>
    </citation>
    <scope>NUCLEOTIDE SEQUENCE</scope>
    <source>
        <strain evidence="1">CGMCC 1.12754</strain>
    </source>
</reference>
<comment type="caution">
    <text evidence="1">The sequence shown here is derived from an EMBL/GenBank/DDBJ whole genome shotgun (WGS) entry which is preliminary data.</text>
</comment>
<name>A0A917GYF1_9BACI</name>
<dbReference type="RefSeq" id="WP_188453384.1">
    <property type="nucleotide sequence ID" value="NZ_BMFR01000001.1"/>
</dbReference>
<proteinExistence type="predicted"/>
<dbReference type="EMBL" id="BMFR01000001">
    <property type="protein sequence ID" value="GGG61418.1"/>
    <property type="molecule type" value="Genomic_DNA"/>
</dbReference>
<evidence type="ECO:0000313" key="2">
    <source>
        <dbReference type="Proteomes" id="UP000622860"/>
    </source>
</evidence>
<accession>A0A917GYF1</accession>
<evidence type="ECO:0000313" key="1">
    <source>
        <dbReference type="EMBL" id="GGG61418.1"/>
    </source>
</evidence>
<gene>
    <name evidence="1" type="ORF">GCM10011398_00900</name>
</gene>
<keyword evidence="2" id="KW-1185">Reference proteome</keyword>
<dbReference type="AlphaFoldDB" id="A0A917GYF1"/>
<dbReference type="Proteomes" id="UP000622860">
    <property type="component" value="Unassembled WGS sequence"/>
</dbReference>
<organism evidence="1 2">
    <name type="scientific">Virgibacillus oceani</name>
    <dbReference type="NCBI Taxonomy" id="1479511"/>
    <lineage>
        <taxon>Bacteria</taxon>
        <taxon>Bacillati</taxon>
        <taxon>Bacillota</taxon>
        <taxon>Bacilli</taxon>
        <taxon>Bacillales</taxon>
        <taxon>Bacillaceae</taxon>
        <taxon>Virgibacillus</taxon>
    </lineage>
</organism>
<reference evidence="1" key="2">
    <citation type="submission" date="2020-09" db="EMBL/GenBank/DDBJ databases">
        <authorList>
            <person name="Sun Q."/>
            <person name="Zhou Y."/>
        </authorList>
    </citation>
    <scope>NUCLEOTIDE SEQUENCE</scope>
    <source>
        <strain evidence="1">CGMCC 1.12754</strain>
    </source>
</reference>
<protein>
    <submittedName>
        <fullName evidence="1">Uncharacterized protein</fullName>
    </submittedName>
</protein>